<dbReference type="InterPro" id="IPR011041">
    <property type="entry name" value="Quinoprot_gluc/sorb_DH_b-prop"/>
</dbReference>
<dbReference type="InterPro" id="IPR015943">
    <property type="entry name" value="WD40/YVTN_repeat-like_dom_sf"/>
</dbReference>
<reference evidence="2" key="1">
    <citation type="submission" date="2019-03" db="EMBL/GenBank/DDBJ databases">
        <title>Lake Tanganyika Metagenome-Assembled Genomes (MAGs).</title>
        <authorList>
            <person name="Tran P."/>
        </authorList>
    </citation>
    <scope>NUCLEOTIDE SEQUENCE</scope>
    <source>
        <strain evidence="2">M_DeepCast_400m_m2_100</strain>
    </source>
</reference>
<dbReference type="SMART" id="SM00320">
    <property type="entry name" value="WD40"/>
    <property type="match status" value="3"/>
</dbReference>
<feature type="signal peptide" evidence="1">
    <location>
        <begin position="1"/>
        <end position="24"/>
    </location>
</feature>
<accession>A0A937X9Q6</accession>
<dbReference type="InterPro" id="IPR001680">
    <property type="entry name" value="WD40_rpt"/>
</dbReference>
<evidence type="ECO:0000256" key="1">
    <source>
        <dbReference type="SAM" id="SignalP"/>
    </source>
</evidence>
<keyword evidence="1" id="KW-0732">Signal</keyword>
<evidence type="ECO:0000313" key="3">
    <source>
        <dbReference type="Proteomes" id="UP000748308"/>
    </source>
</evidence>
<name>A0A937X9Q6_UNCEI</name>
<dbReference type="Proteomes" id="UP000748308">
    <property type="component" value="Unassembled WGS sequence"/>
</dbReference>
<organism evidence="2 3">
    <name type="scientific">Eiseniibacteriota bacterium</name>
    <dbReference type="NCBI Taxonomy" id="2212470"/>
    <lineage>
        <taxon>Bacteria</taxon>
        <taxon>Candidatus Eiseniibacteriota</taxon>
    </lineage>
</organism>
<protein>
    <submittedName>
        <fullName evidence="2">WD40 repeat domain-containing protein</fullName>
    </submittedName>
</protein>
<gene>
    <name evidence="2" type="ORF">FJY75_01310</name>
</gene>
<feature type="chain" id="PRO_5037832924" evidence="1">
    <location>
        <begin position="25"/>
        <end position="599"/>
    </location>
</feature>
<proteinExistence type="predicted"/>
<dbReference type="SUPFAM" id="SSF50952">
    <property type="entry name" value="Soluble quinoprotein glucose dehydrogenase"/>
    <property type="match status" value="1"/>
</dbReference>
<sequence>MRGRVSAAAGAGLAVLLLAGNAAAVRFDVPARLGDRQVRLTWMPEADDPLYTGNLEIFFEGRRSIGGGEIGQLAFDSFGSQLWAADRGGGLIARLAFAADTWQVAETLAPLPEGSLIVCLDLHPAGTLLAAGLAGGEVAVWRPQEGSGVEIFPAHAAGACRAIRFKPEAVAADSSFVTIGDDGEMIEWLRPGETRRSTRVPDALPTALGVLRDGRDESAVVGAADGRLHLYRLGNEVTPMYSVAAHPGRAVTQIIASKDARRLATADELGGVRVWNARTGARLGGYEPALPGPVSIAYSPRQSAYIAYATAAGEIGVLDGFVATRFNVVRNLGRRVTAFALSPDGLIGYFGGAGGELEWWHQGQCVPSADTPDCFGGYIVWRGLTTEPTDLVWMRTYQFGDTTWNWTVLDTVRVFVDPDSILPRGGDPDLQPAGPHNGVPHYYSLTKFRRLFSAGQEYVVLEGGAEARPEGFYRTDAEGEPTPLIPRVEARAARPLLERVFVAPDPYRENDPASHFSADGPGHVRFYHLPATATVRIYTAAGELVRRLEHRQTPGGEAGGSLAWDLKNEHRRDVVSGVYFYAVDTPTGETATGYLTILR</sequence>
<dbReference type="Gene3D" id="2.130.10.10">
    <property type="entry name" value="YVTN repeat-like/Quinoprotein amine dehydrogenase"/>
    <property type="match status" value="2"/>
</dbReference>
<comment type="caution">
    <text evidence="2">The sequence shown here is derived from an EMBL/GenBank/DDBJ whole genome shotgun (WGS) entry which is preliminary data.</text>
</comment>
<evidence type="ECO:0000313" key="2">
    <source>
        <dbReference type="EMBL" id="MBM3316466.1"/>
    </source>
</evidence>
<dbReference type="AlphaFoldDB" id="A0A937X9Q6"/>
<dbReference type="EMBL" id="VGIY01000015">
    <property type="protein sequence ID" value="MBM3316466.1"/>
    <property type="molecule type" value="Genomic_DNA"/>
</dbReference>
<dbReference type="Gene3D" id="2.60.40.4070">
    <property type="match status" value="1"/>
</dbReference>